<organism evidence="3">
    <name type="scientific">Lepeophtheirus salmonis</name>
    <name type="common">Salmon louse</name>
    <name type="synonym">Caligus salmonis</name>
    <dbReference type="NCBI Taxonomy" id="72036"/>
    <lineage>
        <taxon>Eukaryota</taxon>
        <taxon>Metazoa</taxon>
        <taxon>Ecdysozoa</taxon>
        <taxon>Arthropoda</taxon>
        <taxon>Crustacea</taxon>
        <taxon>Multicrustacea</taxon>
        <taxon>Hexanauplia</taxon>
        <taxon>Copepoda</taxon>
        <taxon>Siphonostomatoida</taxon>
        <taxon>Caligidae</taxon>
        <taxon>Lepeophtheirus</taxon>
    </lineage>
</organism>
<keyword evidence="2" id="KW-0812">Transmembrane</keyword>
<keyword evidence="2" id="KW-1133">Transmembrane helix</keyword>
<sequence length="196" mass="21970">MLNSNPIKMSSKAEPRLNIHEVPKKISRIFFGDQGYQSDYPSPSYGAPSQSHHHHRQLDHSQVATLYSAGLAALILFIIFLIVMIFLTIGWTCYLCCCTRRSSKREEKSKEPPILSNSTEHKKYPSHSSQPVRQNPGQDQPLPAPPRPASSELSNPRSFPYYEVPSNQVLPPRVPADITQFEDSEPMGPTAMGKLV</sequence>
<feature type="transmembrane region" description="Helical" evidence="2">
    <location>
        <begin position="66"/>
        <end position="91"/>
    </location>
</feature>
<protein>
    <submittedName>
        <fullName evidence="3">Uncharacterized protein</fullName>
    </submittedName>
</protein>
<reference evidence="3" key="1">
    <citation type="submission" date="2014-05" db="EMBL/GenBank/DDBJ databases">
        <authorList>
            <person name="Chronopoulou M."/>
        </authorList>
    </citation>
    <scope>NUCLEOTIDE SEQUENCE</scope>
    <source>
        <tissue evidence="3">Whole organism</tissue>
    </source>
</reference>
<dbReference type="EMBL" id="HACA01005413">
    <property type="protein sequence ID" value="CDW22774.1"/>
    <property type="molecule type" value="Transcribed_RNA"/>
</dbReference>
<feature type="compositionally biased region" description="Polar residues" evidence="1">
    <location>
        <begin position="126"/>
        <end position="138"/>
    </location>
</feature>
<evidence type="ECO:0000256" key="2">
    <source>
        <dbReference type="SAM" id="Phobius"/>
    </source>
</evidence>
<accession>A0A0K2T9K6</accession>
<evidence type="ECO:0000313" key="3">
    <source>
        <dbReference type="EMBL" id="CDW22774.1"/>
    </source>
</evidence>
<proteinExistence type="predicted"/>
<keyword evidence="2" id="KW-0472">Membrane</keyword>
<dbReference type="AlphaFoldDB" id="A0A0K2T9K6"/>
<feature type="region of interest" description="Disordered" evidence="1">
    <location>
        <begin position="106"/>
        <end position="196"/>
    </location>
</feature>
<name>A0A0K2T9K6_LEPSM</name>
<evidence type="ECO:0000256" key="1">
    <source>
        <dbReference type="SAM" id="MobiDB-lite"/>
    </source>
</evidence>